<sequence>MTNNQFNCKYKLYETYLSDTEINKLINQKKKHFSNFMIKEFPEVLIKCDKQKDWFCLSEKFLKNNKKDFLLSISLLERIGMLITEYEEEIEAIKNRKFLIKFNTKNKKFN</sequence>
<dbReference type="EMBL" id="CP038013">
    <property type="protein sequence ID" value="QBQ07760.1"/>
    <property type="molecule type" value="Genomic_DNA"/>
</dbReference>
<dbReference type="AlphaFoldDB" id="A0A4P7AJP6"/>
<dbReference type="OrthoDB" id="9987294at2"/>
<reference evidence="1 2" key="1">
    <citation type="submission" date="2019-03" db="EMBL/GenBank/DDBJ databases">
        <title>Complete genome sequence of Spiroplasma gladiatoris TG-1 (DSM 22552).</title>
        <authorList>
            <person name="Lin Y.-C."/>
            <person name="Chou L."/>
            <person name="Kuo C.-H."/>
        </authorList>
    </citation>
    <scope>NUCLEOTIDE SEQUENCE [LARGE SCALE GENOMIC DNA]</scope>
    <source>
        <strain evidence="1 2">TG-1</strain>
    </source>
</reference>
<gene>
    <name evidence="1" type="ORF">SGLAD_v1c05610</name>
</gene>
<dbReference type="Proteomes" id="UP000294309">
    <property type="component" value="Chromosome"/>
</dbReference>
<dbReference type="RefSeq" id="WP_134297548.1">
    <property type="nucleotide sequence ID" value="NZ_CP038013.1"/>
</dbReference>
<evidence type="ECO:0000313" key="1">
    <source>
        <dbReference type="EMBL" id="QBQ07760.1"/>
    </source>
</evidence>
<protein>
    <submittedName>
        <fullName evidence="1">Uncharacterized protein</fullName>
    </submittedName>
</protein>
<keyword evidence="2" id="KW-1185">Reference proteome</keyword>
<evidence type="ECO:0000313" key="2">
    <source>
        <dbReference type="Proteomes" id="UP000294309"/>
    </source>
</evidence>
<proteinExistence type="predicted"/>
<accession>A0A4P7AJP6</accession>
<organism evidence="1 2">
    <name type="scientific">Spiroplasma gladiatoris</name>
    <dbReference type="NCBI Taxonomy" id="2143"/>
    <lineage>
        <taxon>Bacteria</taxon>
        <taxon>Bacillati</taxon>
        <taxon>Mycoplasmatota</taxon>
        <taxon>Mollicutes</taxon>
        <taxon>Entomoplasmatales</taxon>
        <taxon>Spiroplasmataceae</taxon>
        <taxon>Spiroplasma</taxon>
    </lineage>
</organism>
<name>A0A4P7AJP6_9MOLU</name>
<dbReference type="KEGG" id="sgq:SGLAD_v1c05610"/>